<dbReference type="OrthoDB" id="1882346at2759"/>
<dbReference type="EMBL" id="VUJU01002908">
    <property type="protein sequence ID" value="KAF0759714.1"/>
    <property type="molecule type" value="Genomic_DNA"/>
</dbReference>
<name>A0A6G0YPV1_APHCR</name>
<dbReference type="Gene3D" id="3.30.1640.10">
    <property type="entry name" value="mini-chromosome maintenance (MCM) complex, chain A, domain 1"/>
    <property type="match status" value="1"/>
</dbReference>
<comment type="caution">
    <text evidence="1">The sequence shown here is derived from an EMBL/GenBank/DDBJ whole genome shotgun (WGS) entry which is preliminary data.</text>
</comment>
<organism evidence="1 2">
    <name type="scientific">Aphis craccivora</name>
    <name type="common">Cowpea aphid</name>
    <dbReference type="NCBI Taxonomy" id="307492"/>
    <lineage>
        <taxon>Eukaryota</taxon>
        <taxon>Metazoa</taxon>
        <taxon>Ecdysozoa</taxon>
        <taxon>Arthropoda</taxon>
        <taxon>Hexapoda</taxon>
        <taxon>Insecta</taxon>
        <taxon>Pterygota</taxon>
        <taxon>Neoptera</taxon>
        <taxon>Paraneoptera</taxon>
        <taxon>Hemiptera</taxon>
        <taxon>Sternorrhyncha</taxon>
        <taxon>Aphidomorpha</taxon>
        <taxon>Aphidoidea</taxon>
        <taxon>Aphididae</taxon>
        <taxon>Aphidini</taxon>
        <taxon>Aphis</taxon>
        <taxon>Aphis</taxon>
    </lineage>
</organism>
<proteinExistence type="predicted"/>
<evidence type="ECO:0000313" key="2">
    <source>
        <dbReference type="Proteomes" id="UP000478052"/>
    </source>
</evidence>
<protein>
    <submittedName>
        <fullName evidence="1">DNA replication licensing factor MCM3-like</fullName>
    </submittedName>
</protein>
<accession>A0A6G0YPV1</accession>
<dbReference type="Proteomes" id="UP000478052">
    <property type="component" value="Unassembled WGS sequence"/>
</dbReference>
<reference evidence="1 2" key="1">
    <citation type="submission" date="2019-08" db="EMBL/GenBank/DDBJ databases">
        <title>Whole genome of Aphis craccivora.</title>
        <authorList>
            <person name="Voronova N.V."/>
            <person name="Shulinski R.S."/>
            <person name="Bandarenka Y.V."/>
            <person name="Zhorov D.G."/>
            <person name="Warner D."/>
        </authorList>
    </citation>
    <scope>NUCLEOTIDE SEQUENCE [LARGE SCALE GENOMIC DNA]</scope>
    <source>
        <strain evidence="1">180601</strain>
        <tissue evidence="1">Whole Body</tissue>
    </source>
</reference>
<evidence type="ECO:0000313" key="1">
    <source>
        <dbReference type="EMBL" id="KAF0759714.1"/>
    </source>
</evidence>
<dbReference type="SUPFAM" id="SSF50249">
    <property type="entry name" value="Nucleic acid-binding proteins"/>
    <property type="match status" value="1"/>
</dbReference>
<keyword evidence="2" id="KW-1185">Reference proteome</keyword>
<sequence>MISNNERRLIIDLSRFRDHLPNKKKTLLQQFREEEVLLKLALKQVVETINLEYVNRYEEFFVGFEGSFGSHNVTPQTLNSDYIHKLVCVEGVV</sequence>
<dbReference type="InterPro" id="IPR012340">
    <property type="entry name" value="NA-bd_OB-fold"/>
</dbReference>
<dbReference type="AlphaFoldDB" id="A0A6G0YPV1"/>
<gene>
    <name evidence="1" type="ORF">FWK35_00013809</name>
</gene>